<dbReference type="Proteomes" id="UP000007174">
    <property type="component" value="Unassembled WGS sequence"/>
</dbReference>
<feature type="non-terminal residue" evidence="1">
    <location>
        <position position="1"/>
    </location>
</feature>
<gene>
    <name evidence="1" type="ORF">CH063_10504</name>
</gene>
<evidence type="ECO:0000313" key="2">
    <source>
        <dbReference type="Proteomes" id="UP000007174"/>
    </source>
</evidence>
<evidence type="ECO:0000313" key="1">
    <source>
        <dbReference type="EMBL" id="CCF39749.1"/>
    </source>
</evidence>
<accession>H1VHP6</accession>
<protein>
    <submittedName>
        <fullName evidence="1">Uncharacterized protein</fullName>
    </submittedName>
</protein>
<dbReference type="AlphaFoldDB" id="H1VHP6"/>
<sequence length="91" mass="9743">SVSSRRCVSIRPTLRYLGTGVSDFFPTFDTGSTMMPDFQTDLQIIMQYPIPILTQTGASSTNGVSVAPSPSSGSAISCRLDSAWPLCVYDS</sequence>
<name>H1VHP6_COLHI</name>
<organism evidence="1 2">
    <name type="scientific">Colletotrichum higginsianum (strain IMI 349063)</name>
    <name type="common">Crucifer anthracnose fungus</name>
    <dbReference type="NCBI Taxonomy" id="759273"/>
    <lineage>
        <taxon>Eukaryota</taxon>
        <taxon>Fungi</taxon>
        <taxon>Dikarya</taxon>
        <taxon>Ascomycota</taxon>
        <taxon>Pezizomycotina</taxon>
        <taxon>Sordariomycetes</taxon>
        <taxon>Hypocreomycetidae</taxon>
        <taxon>Glomerellales</taxon>
        <taxon>Glomerellaceae</taxon>
        <taxon>Colletotrichum</taxon>
        <taxon>Colletotrichum destructivum species complex</taxon>
    </lineage>
</organism>
<dbReference type="EMBL" id="CACQ02003677">
    <property type="protein sequence ID" value="CCF39749.1"/>
    <property type="molecule type" value="Genomic_DNA"/>
</dbReference>
<reference evidence="2" key="1">
    <citation type="journal article" date="2012" name="Nat. Genet.">
        <title>Lifestyle transitions in plant pathogenic Colletotrichum fungi deciphered by genome and transcriptome analyses.</title>
        <authorList>
            <person name="O'Connell R.J."/>
            <person name="Thon M.R."/>
            <person name="Hacquard S."/>
            <person name="Amyotte S.G."/>
            <person name="Kleemann J."/>
            <person name="Torres M.F."/>
            <person name="Damm U."/>
            <person name="Buiate E.A."/>
            <person name="Epstein L."/>
            <person name="Alkan N."/>
            <person name="Altmueller J."/>
            <person name="Alvarado-Balderrama L."/>
            <person name="Bauser C.A."/>
            <person name="Becker C."/>
            <person name="Birren B.W."/>
            <person name="Chen Z."/>
            <person name="Choi J."/>
            <person name="Crouch J.A."/>
            <person name="Duvick J.P."/>
            <person name="Farman M.A."/>
            <person name="Gan P."/>
            <person name="Heiman D."/>
            <person name="Henrissat B."/>
            <person name="Howard R.J."/>
            <person name="Kabbage M."/>
            <person name="Koch C."/>
            <person name="Kracher B."/>
            <person name="Kubo Y."/>
            <person name="Law A.D."/>
            <person name="Lebrun M.-H."/>
            <person name="Lee Y.-H."/>
            <person name="Miyara I."/>
            <person name="Moore N."/>
            <person name="Neumann U."/>
            <person name="Nordstroem K."/>
            <person name="Panaccione D.G."/>
            <person name="Panstruga R."/>
            <person name="Place M."/>
            <person name="Proctor R.H."/>
            <person name="Prusky D."/>
            <person name="Rech G."/>
            <person name="Reinhardt R."/>
            <person name="Rollins J.A."/>
            <person name="Rounsley S."/>
            <person name="Schardl C.L."/>
            <person name="Schwartz D.C."/>
            <person name="Shenoy N."/>
            <person name="Shirasu K."/>
            <person name="Sikhakolli U.R."/>
            <person name="Stueber K."/>
            <person name="Sukno S.A."/>
            <person name="Sweigard J.A."/>
            <person name="Takano Y."/>
            <person name="Takahara H."/>
            <person name="Trail F."/>
            <person name="van der Does H.C."/>
            <person name="Voll L.M."/>
            <person name="Will I."/>
            <person name="Young S."/>
            <person name="Zeng Q."/>
            <person name="Zhang J."/>
            <person name="Zhou S."/>
            <person name="Dickman M.B."/>
            <person name="Schulze-Lefert P."/>
            <person name="Ver Loren van Themaat E."/>
            <person name="Ma L.-J."/>
            <person name="Vaillancourt L.J."/>
        </authorList>
    </citation>
    <scope>NUCLEOTIDE SEQUENCE [LARGE SCALE GENOMIC DNA]</scope>
    <source>
        <strain evidence="2">IMI 349063</strain>
    </source>
</reference>
<dbReference type="HOGENOM" id="CLU_2432815_0_0_1"/>
<proteinExistence type="predicted"/>